<evidence type="ECO:0000259" key="1">
    <source>
        <dbReference type="PROSITE" id="PS50902"/>
    </source>
</evidence>
<dbReference type="GO" id="GO:0006783">
    <property type="term" value="P:heme biosynthetic process"/>
    <property type="evidence" value="ECO:0007669"/>
    <property type="project" value="TreeGrafter"/>
</dbReference>
<protein>
    <recommendedName>
        <fullName evidence="1">Flavodoxin-like domain-containing protein</fullName>
    </recommendedName>
</protein>
<dbReference type="Pfam" id="PF12724">
    <property type="entry name" value="Flavodoxin_5"/>
    <property type="match status" value="1"/>
</dbReference>
<dbReference type="SUPFAM" id="SSF52218">
    <property type="entry name" value="Flavoproteins"/>
    <property type="match status" value="1"/>
</dbReference>
<reference evidence="2" key="1">
    <citation type="journal article" date="2014" name="Front. Microbiol.">
        <title>High frequency of phylogenetically diverse reductive dehalogenase-homologous genes in deep subseafloor sedimentary metagenomes.</title>
        <authorList>
            <person name="Kawai M."/>
            <person name="Futagami T."/>
            <person name="Toyoda A."/>
            <person name="Takaki Y."/>
            <person name="Nishi S."/>
            <person name="Hori S."/>
            <person name="Arai W."/>
            <person name="Tsubouchi T."/>
            <person name="Morono Y."/>
            <person name="Uchiyama I."/>
            <person name="Ito T."/>
            <person name="Fujiyama A."/>
            <person name="Inagaki F."/>
            <person name="Takami H."/>
        </authorList>
    </citation>
    <scope>NUCLEOTIDE SEQUENCE</scope>
    <source>
        <strain evidence="2">Expedition CK06-06</strain>
    </source>
</reference>
<dbReference type="InterPro" id="IPR026816">
    <property type="entry name" value="Flavodoxin_dom"/>
</dbReference>
<organism evidence="2">
    <name type="scientific">marine sediment metagenome</name>
    <dbReference type="NCBI Taxonomy" id="412755"/>
    <lineage>
        <taxon>unclassified sequences</taxon>
        <taxon>metagenomes</taxon>
        <taxon>ecological metagenomes</taxon>
    </lineage>
</organism>
<dbReference type="AlphaFoldDB" id="X1C1S8"/>
<comment type="caution">
    <text evidence="2">The sequence shown here is derived from an EMBL/GenBank/DDBJ whole genome shotgun (WGS) entry which is preliminary data.</text>
</comment>
<dbReference type="InterPro" id="IPR052200">
    <property type="entry name" value="Protoporphyrinogen_IX_DH"/>
</dbReference>
<dbReference type="GO" id="GO:0010181">
    <property type="term" value="F:FMN binding"/>
    <property type="evidence" value="ECO:0007669"/>
    <property type="project" value="InterPro"/>
</dbReference>
<dbReference type="PANTHER" id="PTHR38030">
    <property type="entry name" value="PROTOPORPHYRINOGEN IX DEHYDROGENASE [MENAQUINONE]"/>
    <property type="match status" value="1"/>
</dbReference>
<feature type="domain" description="Flavodoxin-like" evidence="1">
    <location>
        <begin position="26"/>
        <end position="181"/>
    </location>
</feature>
<dbReference type="Gene3D" id="3.40.50.360">
    <property type="match status" value="1"/>
</dbReference>
<dbReference type="GO" id="GO:0070819">
    <property type="term" value="F:menaquinone-dependent protoporphyrinogen oxidase activity"/>
    <property type="evidence" value="ECO:0007669"/>
    <property type="project" value="TreeGrafter"/>
</dbReference>
<accession>X1C1S8</accession>
<gene>
    <name evidence="2" type="ORF">S01H4_41806</name>
</gene>
<dbReference type="PANTHER" id="PTHR38030:SF2">
    <property type="entry name" value="PROTOPORPHYRINOGEN IX DEHYDROGENASE [QUINONE]"/>
    <property type="match status" value="1"/>
</dbReference>
<sequence>IYQFIGFIGCVFWTKLEPGLFGWMKILIAYATRFGTTEKCAGMLAEILREKNLEVELVDLKKNKRVKPENYNLIVVRGSFLAFRMNAFVKKFVKRNLNILLNIKTGIFMCGADEDWENEIKKGFPEELLDKAEAKGYFGYEMNWDKMNPIVRNMMQKASKTTEPVSKINTENIRKFAEEIAKVLT</sequence>
<feature type="non-terminal residue" evidence="2">
    <location>
        <position position="1"/>
    </location>
</feature>
<dbReference type="InterPro" id="IPR008254">
    <property type="entry name" value="Flavodoxin/NO_synth"/>
</dbReference>
<proteinExistence type="predicted"/>
<name>X1C1S8_9ZZZZ</name>
<evidence type="ECO:0000313" key="2">
    <source>
        <dbReference type="EMBL" id="GAH02041.1"/>
    </source>
</evidence>
<dbReference type="PROSITE" id="PS50902">
    <property type="entry name" value="FLAVODOXIN_LIKE"/>
    <property type="match status" value="1"/>
</dbReference>
<dbReference type="InterPro" id="IPR029039">
    <property type="entry name" value="Flavoprotein-like_sf"/>
</dbReference>
<dbReference type="EMBL" id="BART01022894">
    <property type="protein sequence ID" value="GAH02041.1"/>
    <property type="molecule type" value="Genomic_DNA"/>
</dbReference>